<dbReference type="SUPFAM" id="SSF51338">
    <property type="entry name" value="Composite domain of metallo-dependent hydrolases"/>
    <property type="match status" value="1"/>
</dbReference>
<dbReference type="PANTHER" id="PTHR11647:SF1">
    <property type="entry name" value="COLLAPSIN RESPONSE MEDIATOR PROTEIN"/>
    <property type="match status" value="1"/>
</dbReference>
<proteinExistence type="predicted"/>
<organism evidence="1 2">
    <name type="scientific">Brevibacillus fulvus</name>
    <dbReference type="NCBI Taxonomy" id="1125967"/>
    <lineage>
        <taxon>Bacteria</taxon>
        <taxon>Bacillati</taxon>
        <taxon>Bacillota</taxon>
        <taxon>Bacilli</taxon>
        <taxon>Bacillales</taxon>
        <taxon>Paenibacillaceae</taxon>
        <taxon>Brevibacillus</taxon>
    </lineage>
</organism>
<dbReference type="InterPro" id="IPR011059">
    <property type="entry name" value="Metal-dep_hydrolase_composite"/>
</dbReference>
<name>A0A938XRU9_9BACL</name>
<dbReference type="GO" id="GO:0016810">
    <property type="term" value="F:hydrolase activity, acting on carbon-nitrogen (but not peptide) bonds"/>
    <property type="evidence" value="ECO:0007669"/>
    <property type="project" value="InterPro"/>
</dbReference>
<dbReference type="InterPro" id="IPR050378">
    <property type="entry name" value="Metallo-dep_Hydrolases_sf"/>
</dbReference>
<dbReference type="Gene3D" id="3.20.20.140">
    <property type="entry name" value="Metal-dependent hydrolases"/>
    <property type="match status" value="2"/>
</dbReference>
<reference evidence="1" key="1">
    <citation type="submission" date="2021-01" db="EMBL/GenBank/DDBJ databases">
        <title>Genomic Encyclopedia of Type Strains, Phase IV (KMG-IV): sequencing the most valuable type-strain genomes for metagenomic binning, comparative biology and taxonomic classification.</title>
        <authorList>
            <person name="Goeker M."/>
        </authorList>
    </citation>
    <scope>NUCLEOTIDE SEQUENCE</scope>
    <source>
        <strain evidence="1">DSM 25523</strain>
    </source>
</reference>
<evidence type="ECO:0000313" key="2">
    <source>
        <dbReference type="Proteomes" id="UP000717624"/>
    </source>
</evidence>
<comment type="caution">
    <text evidence="1">The sequence shown here is derived from an EMBL/GenBank/DDBJ whole genome shotgun (WGS) entry which is preliminary data.</text>
</comment>
<dbReference type="PANTHER" id="PTHR11647">
    <property type="entry name" value="HYDRANTOINASE/DIHYDROPYRIMIDINASE FAMILY MEMBER"/>
    <property type="match status" value="1"/>
</dbReference>
<gene>
    <name evidence="1" type="ORF">JOD01_000313</name>
</gene>
<dbReference type="AlphaFoldDB" id="A0A938XRU9"/>
<keyword evidence="2" id="KW-1185">Reference proteome</keyword>
<dbReference type="EMBL" id="JAFBEB010000001">
    <property type="protein sequence ID" value="MBM7588727.1"/>
    <property type="molecule type" value="Genomic_DNA"/>
</dbReference>
<evidence type="ECO:0000313" key="1">
    <source>
        <dbReference type="EMBL" id="MBM7588727.1"/>
    </source>
</evidence>
<accession>A0A938XRU9</accession>
<protein>
    <recommendedName>
        <fullName evidence="3">Amidohydrolase-related domain-containing protein</fullName>
    </recommendedName>
</protein>
<evidence type="ECO:0008006" key="3">
    <source>
        <dbReference type="Google" id="ProtNLM"/>
    </source>
</evidence>
<dbReference type="RefSeq" id="WP_204516456.1">
    <property type="nucleotide sequence ID" value="NZ_BAABIN010000009.1"/>
</dbReference>
<dbReference type="Gene3D" id="2.30.40.10">
    <property type="entry name" value="Urease, subunit C, domain 1"/>
    <property type="match status" value="2"/>
</dbReference>
<dbReference type="Proteomes" id="UP000717624">
    <property type="component" value="Unassembled WGS sequence"/>
</dbReference>
<sequence length="373" mass="42847">MERFVLQGGTLVTAKGVFSADITVSQGKIEEVRRDQPRLKRLAVKNETPKIFDASQYYIVPGLIALTQIQPSRIVQTDKYIDTVRRYIQSGHTFLLDTIQIDEWMSGEQIFYQMAMHYNSPIDYGIQIGLDVSQFHAARLRELCRCGFRLFQVMIGQTADYGRIDWQQLYAVCDLYKPCIELKINENTIRTKEQRQAIVQNWLFDCIYGQVRTYSRDFAPFERISAYRSFYPVALLQGEESTKGWKYLREDWQRYFPAAAPLEAIRVKCGPKGYAEQLLCYLVRLASTNLAKIIGCYPRKGSLLPGADADFFLLRKEDWLTNTALSTILNFSEVCLPSYVLSKGRWICQDGNHAPSLGTGSALIRTKSYNYAM</sequence>